<accession>A0A177T1A1</accession>
<evidence type="ECO:0000313" key="2">
    <source>
        <dbReference type="Proteomes" id="UP000077671"/>
    </source>
</evidence>
<gene>
    <name evidence="1" type="ORF">A4X03_0g3981</name>
</gene>
<sequence length="118" mass="12772">MHRAQRRAPVLHAHTANASIRTRPLDICDLSKLSSSSMLKYAAPRVLVASIFQTTAGAVLGGTRDGTWSSSAAARPRLRSSIDSACQQRAAGLQHETHVSSPSSRRADAHWRGLLMTR</sequence>
<dbReference type="EMBL" id="LWDD02000501">
    <property type="protein sequence ID" value="KAE8259813.1"/>
    <property type="molecule type" value="Genomic_DNA"/>
</dbReference>
<reference evidence="1" key="1">
    <citation type="submission" date="2016-04" db="EMBL/GenBank/DDBJ databases">
        <authorList>
            <person name="Nguyen H.D."/>
            <person name="Kesanakurti P."/>
            <person name="Cullis J."/>
            <person name="Levesque C.A."/>
            <person name="Hambleton S."/>
        </authorList>
    </citation>
    <scope>NUCLEOTIDE SEQUENCE</scope>
    <source>
        <strain evidence="1">DAOMC 238032</strain>
    </source>
</reference>
<dbReference type="AlphaFoldDB" id="A0A177T1A1"/>
<organism evidence="1 2">
    <name type="scientific">Tilletia caries</name>
    <name type="common">wheat bunt fungus</name>
    <dbReference type="NCBI Taxonomy" id="13290"/>
    <lineage>
        <taxon>Eukaryota</taxon>
        <taxon>Fungi</taxon>
        <taxon>Dikarya</taxon>
        <taxon>Basidiomycota</taxon>
        <taxon>Ustilaginomycotina</taxon>
        <taxon>Exobasidiomycetes</taxon>
        <taxon>Tilletiales</taxon>
        <taxon>Tilletiaceae</taxon>
        <taxon>Tilletia</taxon>
    </lineage>
</organism>
<name>A0A177T1A1_9BASI</name>
<reference evidence="1" key="2">
    <citation type="journal article" date="2019" name="IMA Fungus">
        <title>Genome sequencing and comparison of five Tilletia species to identify candidate genes for the detection of regulated species infecting wheat.</title>
        <authorList>
            <person name="Nguyen H.D.T."/>
            <person name="Sultana T."/>
            <person name="Kesanakurti P."/>
            <person name="Hambleton S."/>
        </authorList>
    </citation>
    <scope>NUCLEOTIDE SEQUENCE</scope>
    <source>
        <strain evidence="1">DAOMC 238032</strain>
    </source>
</reference>
<protein>
    <submittedName>
        <fullName evidence="1">Uncharacterized protein</fullName>
    </submittedName>
</protein>
<dbReference type="Proteomes" id="UP000077671">
    <property type="component" value="Unassembled WGS sequence"/>
</dbReference>
<comment type="caution">
    <text evidence="1">The sequence shown here is derived from an EMBL/GenBank/DDBJ whole genome shotgun (WGS) entry which is preliminary data.</text>
</comment>
<proteinExistence type="predicted"/>
<evidence type="ECO:0000313" key="1">
    <source>
        <dbReference type="EMBL" id="KAE8259813.1"/>
    </source>
</evidence>